<keyword evidence="1" id="KW-0067">ATP-binding</keyword>
<gene>
    <name evidence="5" type="ORF">PACLA_8A087713</name>
</gene>
<dbReference type="OrthoDB" id="272985at2759"/>
<dbReference type="EMBL" id="CACRXK020001705">
    <property type="protein sequence ID" value="CAB3990673.1"/>
    <property type="molecule type" value="Genomic_DNA"/>
</dbReference>
<dbReference type="AlphaFoldDB" id="A0A6S7GHA0"/>
<keyword evidence="1" id="KW-0547">Nucleotide-binding</keyword>
<dbReference type="PANTHER" id="PTHR47642:SF7">
    <property type="entry name" value="ATP-DEPENDENT DNA HELICASE PIF1"/>
    <property type="match status" value="1"/>
</dbReference>
<evidence type="ECO:0000259" key="3">
    <source>
        <dbReference type="Pfam" id="PF05970"/>
    </source>
</evidence>
<organism evidence="5 6">
    <name type="scientific">Paramuricea clavata</name>
    <name type="common">Red gorgonian</name>
    <name type="synonym">Violescent sea-whip</name>
    <dbReference type="NCBI Taxonomy" id="317549"/>
    <lineage>
        <taxon>Eukaryota</taxon>
        <taxon>Metazoa</taxon>
        <taxon>Cnidaria</taxon>
        <taxon>Anthozoa</taxon>
        <taxon>Octocorallia</taxon>
        <taxon>Malacalcyonacea</taxon>
        <taxon>Plexauridae</taxon>
        <taxon>Paramuricea</taxon>
    </lineage>
</organism>
<dbReference type="GO" id="GO:0005524">
    <property type="term" value="F:ATP binding"/>
    <property type="evidence" value="ECO:0007669"/>
    <property type="project" value="UniProtKB-KW"/>
</dbReference>
<dbReference type="Pfam" id="PF05970">
    <property type="entry name" value="PIF1"/>
    <property type="match status" value="1"/>
</dbReference>
<sequence>MNSKQHALSHEQEIILKLVESKYSLFLTGQGGCGKSYLIKKIVEKESARGCCFVTASTGIAAVNISGTTIHAFAGINTGTKSSHELLGTVISNEEAVKRWNDCRILVIDEISMIGAALFEKLDYVARGIRGNSQPFGGIQLLLSGDFVQLKPVSTEGCEKQDYCFKSTLWNKCVDFSLELTKIFRQNEQELRHLLQDVRNGCISVMSRNLIHYLSRDLKCDPLDKVRLFPLREDAKLANDECIELIPGEKFVYRSQDDGKVSVFERRCSAVSVLVLKVGARVVLLKNLDKSLVNGLRGTVIGISDGYPRVRFDNNRVHVVQMTQFLVQEGNIVVGTRKQLPLDLCYGMTIHKSQSMSFPYVEVDLGKVFEHGQAYVALSRSETLSGLRILNFRERAVIPNEHVQMFYKTLNSFEDVESCMFDVNALPPKCREITDMGKVCLATKITIESPASKPNIPTLQEEFSNLQPLNVGYLLPAIKWIKLHVVSEEMNLFFNSLGLQTAKNMEQLNKHLVSFMLWIIGYFTQQAASKQKTNTSGTVIIDRKNWAGIISQLHSFLRSTELLRKWEKCLEDMGMVDIDMGVCGLHRKACLAFTRAMYEAYLEMSAKQTKEKYMENKSNFKQGPVQFSSPESMGKIRDLSGWVIVKESQASLFYIRRHKGSKCEKVQQRVKREREIKAIFDNMKENKEVLLETTKYPQSMEHIERYDKGSKSYVKDRFFEFMLVAGSLASSLFSDETFHKFKHNSIKEAWNLLISDEELKKKFEIMFNDCNLNDSTTCTPHTPISNCTIDETDKTNIMDNIGCEYTEEKCTHSTDAVIDVPCFESCDSDVALAETEFIEDMDNLIDDNIMGCEYTEEKCTHSTDAVIDVPCFESCDSDVALAETEFIEDMDNLTDDNIMGLNGDTEWNEALEDSSPDLQFWDGIGKTIHYRILHRFTNMYSAEFIRKVKREEKLKKSVALRPSVAGTCSGKVKSKPPIPKGMPTVSEIISDPLPKDFTHFCLKAQAQKGPDVFYHFSHAQLRFIFQGYALPYSKDRKEHHCAGFIQVLKTSGNAMPCPEKLTQESFDSLKRKRPRQQIPADESQTASINNTEHQELTPDMELNGQPRPLQEVTNG</sequence>
<dbReference type="InterPro" id="IPR010285">
    <property type="entry name" value="DNA_helicase_pif1-like_DEAD"/>
</dbReference>
<dbReference type="InterPro" id="IPR051055">
    <property type="entry name" value="PIF1_helicase"/>
</dbReference>
<comment type="cofactor">
    <cofactor evidence="1">
        <name>Mg(2+)</name>
        <dbReference type="ChEBI" id="CHEBI:18420"/>
    </cofactor>
</comment>
<dbReference type="CDD" id="cd18809">
    <property type="entry name" value="SF1_C_RecD"/>
    <property type="match status" value="1"/>
</dbReference>
<dbReference type="PANTHER" id="PTHR47642">
    <property type="entry name" value="ATP-DEPENDENT DNA HELICASE"/>
    <property type="match status" value="1"/>
</dbReference>
<dbReference type="InterPro" id="IPR027417">
    <property type="entry name" value="P-loop_NTPase"/>
</dbReference>
<proteinExistence type="inferred from homology"/>
<evidence type="ECO:0000256" key="2">
    <source>
        <dbReference type="SAM" id="MobiDB-lite"/>
    </source>
</evidence>
<dbReference type="Pfam" id="PF21530">
    <property type="entry name" value="Pif1_2B_dom"/>
    <property type="match status" value="1"/>
</dbReference>
<comment type="caution">
    <text evidence="5">The sequence shown here is derived from an EMBL/GenBank/DDBJ whole genome shotgun (WGS) entry which is preliminary data.</text>
</comment>
<dbReference type="CDD" id="cd18037">
    <property type="entry name" value="DEXSc_Pif1_like"/>
    <property type="match status" value="1"/>
</dbReference>
<feature type="region of interest" description="Disordered" evidence="2">
    <location>
        <begin position="1067"/>
        <end position="1115"/>
    </location>
</feature>
<dbReference type="EC" id="5.6.2.3" evidence="1"/>
<reference evidence="5" key="1">
    <citation type="submission" date="2020-04" db="EMBL/GenBank/DDBJ databases">
        <authorList>
            <person name="Alioto T."/>
            <person name="Alioto T."/>
            <person name="Gomez Garrido J."/>
        </authorList>
    </citation>
    <scope>NUCLEOTIDE SEQUENCE</scope>
    <source>
        <strain evidence="5">A484AB</strain>
    </source>
</reference>
<evidence type="ECO:0000313" key="6">
    <source>
        <dbReference type="Proteomes" id="UP001152795"/>
    </source>
</evidence>
<keyword evidence="1 5" id="KW-0347">Helicase</keyword>
<evidence type="ECO:0000313" key="5">
    <source>
        <dbReference type="EMBL" id="CAB3990673.1"/>
    </source>
</evidence>
<dbReference type="GO" id="GO:0043139">
    <property type="term" value="F:5'-3' DNA helicase activity"/>
    <property type="evidence" value="ECO:0007669"/>
    <property type="project" value="UniProtKB-EC"/>
</dbReference>
<dbReference type="GO" id="GO:0016787">
    <property type="term" value="F:hydrolase activity"/>
    <property type="evidence" value="ECO:0007669"/>
    <property type="project" value="UniProtKB-KW"/>
</dbReference>
<accession>A0A6S7GHA0</accession>
<dbReference type="GO" id="GO:0006281">
    <property type="term" value="P:DNA repair"/>
    <property type="evidence" value="ECO:0007669"/>
    <property type="project" value="UniProtKB-KW"/>
</dbReference>
<dbReference type="GO" id="GO:0006310">
    <property type="term" value="P:DNA recombination"/>
    <property type="evidence" value="ECO:0007669"/>
    <property type="project" value="UniProtKB-KW"/>
</dbReference>
<name>A0A6S7GHA0_PARCT</name>
<dbReference type="Proteomes" id="UP001152795">
    <property type="component" value="Unassembled WGS sequence"/>
</dbReference>
<dbReference type="GO" id="GO:0000723">
    <property type="term" value="P:telomere maintenance"/>
    <property type="evidence" value="ECO:0007669"/>
    <property type="project" value="InterPro"/>
</dbReference>
<feature type="compositionally biased region" description="Polar residues" evidence="2">
    <location>
        <begin position="1082"/>
        <end position="1091"/>
    </location>
</feature>
<keyword evidence="1" id="KW-0234">DNA repair</keyword>
<comment type="similarity">
    <text evidence="1">Belongs to the helicase family.</text>
</comment>
<keyword evidence="1" id="KW-0233">DNA recombination</keyword>
<protein>
    <recommendedName>
        <fullName evidence="1">ATP-dependent DNA helicase</fullName>
        <ecNumber evidence="1">5.6.2.3</ecNumber>
    </recommendedName>
</protein>
<evidence type="ECO:0000259" key="4">
    <source>
        <dbReference type="Pfam" id="PF21530"/>
    </source>
</evidence>
<dbReference type="Gene3D" id="3.40.50.300">
    <property type="entry name" value="P-loop containing nucleotide triphosphate hydrolases"/>
    <property type="match status" value="1"/>
</dbReference>
<keyword evidence="6" id="KW-1185">Reference proteome</keyword>
<comment type="catalytic activity">
    <reaction evidence="1">
        <text>ATP + H2O = ADP + phosphate + H(+)</text>
        <dbReference type="Rhea" id="RHEA:13065"/>
        <dbReference type="ChEBI" id="CHEBI:15377"/>
        <dbReference type="ChEBI" id="CHEBI:15378"/>
        <dbReference type="ChEBI" id="CHEBI:30616"/>
        <dbReference type="ChEBI" id="CHEBI:43474"/>
        <dbReference type="ChEBI" id="CHEBI:456216"/>
        <dbReference type="EC" id="5.6.2.3"/>
    </reaction>
</comment>
<keyword evidence="1" id="KW-0378">Hydrolase</keyword>
<dbReference type="SUPFAM" id="SSF52540">
    <property type="entry name" value="P-loop containing nucleoside triphosphate hydrolases"/>
    <property type="match status" value="2"/>
</dbReference>
<dbReference type="InterPro" id="IPR049163">
    <property type="entry name" value="Pif1-like_2B_dom"/>
</dbReference>
<evidence type="ECO:0000256" key="1">
    <source>
        <dbReference type="RuleBase" id="RU363044"/>
    </source>
</evidence>
<feature type="domain" description="DNA helicase Pif1-like DEAD-box helicase" evidence="3">
    <location>
        <begin position="8"/>
        <end position="193"/>
    </location>
</feature>
<keyword evidence="1" id="KW-0227">DNA damage</keyword>
<feature type="domain" description="DNA helicase Pif1-like 2B" evidence="4">
    <location>
        <begin position="271"/>
        <end position="302"/>
    </location>
</feature>